<proteinExistence type="predicted"/>
<reference evidence="1 2" key="1">
    <citation type="journal article" date="2022" name="Front. Microbiol.">
        <title>Identification and characterization of a novel class of self-sufficient cytochrome P450 hydroxylase involved in cyclohexanecarboxylate degradation in Paraburkholderia terrae strain KU-64.</title>
        <authorList>
            <person name="Yamamoto T."/>
            <person name="Hasegawa Y."/>
            <person name="Iwaki H."/>
        </authorList>
    </citation>
    <scope>NUCLEOTIDE SEQUENCE [LARGE SCALE GENOMIC DNA]</scope>
    <source>
        <strain evidence="1 2">KU-64</strain>
    </source>
</reference>
<dbReference type="EMBL" id="AP024955">
    <property type="protein sequence ID" value="BCZ77513.1"/>
    <property type="molecule type" value="Genomic_DNA"/>
</dbReference>
<dbReference type="Proteomes" id="UP001319874">
    <property type="component" value="Chromosome 1"/>
</dbReference>
<keyword evidence="2" id="KW-1185">Reference proteome</keyword>
<gene>
    <name evidence="1" type="ORF">PTKU64_11880</name>
</gene>
<sequence length="99" mass="10471">MDAVLGVGATVSGLLPVDAQAERTAEAAAIENVRRDKRGDDGFNEFSSDGADVHAKVSCRVSCKSDRWRRSSRAARSLSGAGRQRAHIIMQSGRAATIG</sequence>
<protein>
    <submittedName>
        <fullName evidence="1">Uncharacterized protein</fullName>
    </submittedName>
</protein>
<evidence type="ECO:0000313" key="2">
    <source>
        <dbReference type="Proteomes" id="UP001319874"/>
    </source>
</evidence>
<evidence type="ECO:0000313" key="1">
    <source>
        <dbReference type="EMBL" id="BCZ77513.1"/>
    </source>
</evidence>
<name>A0ABN6J980_9BURK</name>
<accession>A0ABN6J980</accession>
<organism evidence="1 2">
    <name type="scientific">Paraburkholderia terrae</name>
    <dbReference type="NCBI Taxonomy" id="311230"/>
    <lineage>
        <taxon>Bacteria</taxon>
        <taxon>Pseudomonadati</taxon>
        <taxon>Pseudomonadota</taxon>
        <taxon>Betaproteobacteria</taxon>
        <taxon>Burkholderiales</taxon>
        <taxon>Burkholderiaceae</taxon>
        <taxon>Paraburkholderia</taxon>
    </lineage>
</organism>